<proteinExistence type="predicted"/>
<evidence type="ECO:0000313" key="2">
    <source>
        <dbReference type="Proteomes" id="UP000569005"/>
    </source>
</evidence>
<reference evidence="1" key="1">
    <citation type="submission" date="2020-08" db="EMBL/GenBank/DDBJ databases">
        <title>Genomic Encyclopedia of Type Strains, Phase IV (KMG-V): Genome sequencing to study the core and pangenomes of soil and plant-associated prokaryotes.</title>
        <authorList>
            <person name="Whitman W."/>
        </authorList>
    </citation>
    <scope>NUCLEOTIDE SEQUENCE</scope>
    <source>
        <strain evidence="1">M8UP15</strain>
    </source>
</reference>
<comment type="caution">
    <text evidence="1">The sequence shown here is derived from an EMBL/GenBank/DDBJ whole genome shotgun (WGS) entry which is preliminary data.</text>
</comment>
<name>A0ACC5NZ29_9BACT</name>
<sequence>MSDLEKKLSEKKEELEAKVAGEIAKVKRSLAKRMMIWIGWTVAALLVLVVVLFGTFAWYSKTNDFNRRVGKEVVKVLEDATGGRVELAKISFDLWHLAIEADGLVIHGLEGPGEAPYIAVDRVLLRVEIFDFFTHVTGSGISSHIRLNYLDVERPQFHLIVDKDGKTNQPVPKHPNTSKTSVTDTLLDLKAQEVVLSNGVALINNRAIPFDLAARDLDAEVHYLAATDRYGATVELKDLRTKMGKQVEAQSALSLAVELGRDALELQRLKFTTGKSSELDATGSFKNFAEPQWQATVKGTVEIKQISVLADVDGLNAGTVDLDLNGHNCTTSPSVAQKHPPFWRRSHPAETTKPPRPLPPDPDCVAGYLLVGTAKIHKAAYRDQNVRLHDIDGGGTLHVTPTELLLTALTGYLPGGGGAAGELRIANWLGEVPPQDVAVSSSSTKAAITTANTTAKTIGAKAPISETAKVPPVQVAHAYLTAIVTKIPLRTIMDVTAPEDYGDLGFDTAVSGPVKVEWGGPAKNISDTVEVEGNLTFAPTGVRRRGALNDVPVTGQTVAHYTGRNETVLIQRISLQMPETNFEASGILGVNEGDPLTDLRVDMTVRDLSEYNQLLTTLDLEGNGKKGTAAIPVVLHGAMQFNGTAKGKIADLDVKGHLQATNAEFALGTTDVLIDSLVTDAEYSPNTGVVVASSTIKRGTAVLNAEGKIAPRKVVSRFGKTTYLWDDGMALDAKVQLANAQVVDVLQIAGQQEKVSLTGTVALNGHAVGTLRSLSGGGHLSLMNGVAYGEPYESAVADLTVQGKDVEAANVVLRLHGMQIAGNGGYDMSTDRLHGHIEGHDIQLSKFETVKKAKNDVDGTVNLVADANGTLTQPGLKANVTLNAVSYRGQMIGEATVEAHSQGEVMYFTANSTLVGAKLNASGQTRLTGEYQTEAKMAVAGLDIGKPLEMFGPGTMKAQSMINGSATVSGPLKTPKALRGEAEFSQVDVKLQGVELKAAEPLRVGLRDGLATLEQVHITGQDTDMRASGTGQLFGATDPKGGKLDVKATGSVSMTLLHTFDSDVISTGKVEFTVGAGGYVMNPELTGRVQFDKVNVAIDGVPNGLSNMNGTLVFNDDRLQVQSLTATTGGGTLKIGGFIRYKNGLYADLSATGDVVRVRLYGLSATANANLKLQGGPESSLLSGTILITRFGVGADVDFAAFGSAGGVSPPPDPNAPSNKIRLDVHVTSAPQLDFQNSYAKLAGTVDLQIRGTAAVPSLLGRIEINEGSATFAGTKYLLQRGDIYFTNPVRIDPIIDLDATAQVENYDITIGLHGTSTNLKPTYRSEPPLSESDVFALLALGRTQEEAQLYQERQVQQGTDPTTSALLGGALNATVSNRVEKLFGVGSVKIDPAFVGTLGGSSARITVQQQLSRQITATFATNVNTSAQQLIQVQYDLNHDNSIVVARDESGVFSIVYKLRRRYR</sequence>
<accession>A0ACC5NZ29</accession>
<dbReference type="EMBL" id="JACHEA010000001">
    <property type="protein sequence ID" value="MBB5339701.1"/>
    <property type="molecule type" value="Genomic_DNA"/>
</dbReference>
<organism evidence="1 2">
    <name type="scientific">Tunturiibacter gelidiferens</name>
    <dbReference type="NCBI Taxonomy" id="3069689"/>
    <lineage>
        <taxon>Bacteria</taxon>
        <taxon>Pseudomonadati</taxon>
        <taxon>Acidobacteriota</taxon>
        <taxon>Terriglobia</taxon>
        <taxon>Terriglobales</taxon>
        <taxon>Acidobacteriaceae</taxon>
        <taxon>Tunturiibacter</taxon>
    </lineage>
</organism>
<keyword evidence="2" id="KW-1185">Reference proteome</keyword>
<gene>
    <name evidence="1" type="ORF">HDF13_002034</name>
</gene>
<protein>
    <submittedName>
        <fullName evidence="1">Translocation and assembly module TamB</fullName>
    </submittedName>
</protein>
<evidence type="ECO:0000313" key="1">
    <source>
        <dbReference type="EMBL" id="MBB5339701.1"/>
    </source>
</evidence>
<dbReference type="Proteomes" id="UP000569005">
    <property type="component" value="Unassembled WGS sequence"/>
</dbReference>